<dbReference type="Proteomes" id="UP000662701">
    <property type="component" value="Unassembled WGS sequence"/>
</dbReference>
<reference evidence="12" key="1">
    <citation type="submission" date="2020-04" db="EMBL/GenBank/DDBJ databases">
        <authorList>
            <person name="Sombolestani A."/>
        </authorList>
    </citation>
    <scope>NUCLEOTIDE SEQUENCE</scope>
    <source>
        <strain evidence="12">LMG 1745</strain>
    </source>
</reference>
<dbReference type="PROSITE" id="PS50005">
    <property type="entry name" value="TPR"/>
    <property type="match status" value="1"/>
</dbReference>
<sequence>MSSPGPVSREFRVFLSSTFRDMDQERDYLLTHIFPVFRAACLDRLVSFTEIDLRWGVTEEDAKNGRTVEICLDEIERCRKIQPPPFFIGFLGERYGWIPTHADLEQYWETHSDSPYAARIQKALDEGISVTELEMRVAFMDPGVAEGTSRGRFYLRAPDLTRSIAAAAGKGKDDLEFYDPAGDHLTLLKDTLRATPFIGLDGYHSISQFGDAVMDFLMEQLDRYFPANVAPAPEALMTASHARYAQSRLHAYVPLPEVEQSVLDAWHAARTQLNAAPIVISAPSGRGKSAFLAHLASRFTAQDDAKVFAHYIGADGFLTLSAWHDRLIAFLQGTGHLVSPVPTTDDERWDNLPILLSEAVRGLGKPLVLLLDALNQLTGAAESIARLSALRLPQDVVLIATATPEVLVPKAELIELPALDIALREQAIAAFLEIYRKKLPPELIPLLASTPACATPLYLRLVLEELRLHARFETLAAKATDLLTFTDAGTLFAHVLSVMDTEDFRDPLHPMLASRAARFMAVSRRGLQHHELAELLAGSSDLYISGTGHSRLPDFILAPLLSRLALYCLNDDGRMALMHAILREALLNPAESAETARRDMIAYVSPRADIPALAEHIFQLQALQDSEGLVAKLGVISTIASLTQSEPLLLRDALIWLGAGLAVPTPAIAALSELWKANFASAEILPENTSSVTRRFIDLSFLTIGVSWVENIVDWKAAHHQKSPSDINNLARLYQDQGRLNEAEPLLLEALKIRRQAQPAGHPDIASSLNNLATLYLNQGRLSDAAPLFLEALQIYRQALPAGHPDIATPLNNLAGLYKNQGRLSDAEPLFLEALKIRRQALPAGHPDIASSLSNLAGLYQNQGRLSEAEPLFLEALQIYRQALPAGHPDIALSLNNLASLYQAQGRLSDAEPLYLEALQIRRQALPAGHPDIASSLNNLASLYQAQGRLSEAAPLFLEAFQIRRQALPAGHPDIANGLINLASLYQAQGRLSDAEPLFLEALQIYRQALPEGHPTIAISLSNVAALYQTQGRLSEAEPLYLEALQIYRQALPVTRTDITTSLINLASLYQAQGRLSDAEPLFLEALQIYRQALPAGHPNIAMSLSSLATLYQAQGRLSEAEPLFLEALQIYRQALPAEHPNIAISLNSLATLYQAQGRLSEAEPLFLEALQIYRQALPAGHPDIALSLNNLASLYQAQGRLNEAEPLFLEALQTLRQALAPRHPNIAISLSNLAGLYQAQGRLSEAEPLFLEALQIYCQALPPGHPTMATPLNNLAGVYQARGQLNEAEPLYLEALKIRRQSLPAGHPDIATTLNNLAGVYQTQRQLNEAEPLYLEALKIRRQALPAGHPDIATTLSNLAGLYQNQGRLSEAEALRLEALPVDDSKTYE</sequence>
<protein>
    <submittedName>
        <fullName evidence="12">Tetratricopeptide repeat protein</fullName>
    </submittedName>
</protein>
<comment type="subcellular location">
    <subcellularLocation>
        <location evidence="1">Cytoplasm</location>
        <location evidence="1">Cytoskeleton</location>
    </subcellularLocation>
</comment>
<comment type="similarity">
    <text evidence="2">Belongs to the kinesin light chain family.</text>
</comment>
<evidence type="ECO:0000256" key="6">
    <source>
        <dbReference type="ARBA" id="ARBA00022803"/>
    </source>
</evidence>
<evidence type="ECO:0000256" key="2">
    <source>
        <dbReference type="ARBA" id="ARBA00009622"/>
    </source>
</evidence>
<evidence type="ECO:0000313" key="13">
    <source>
        <dbReference type="Proteomes" id="UP000662701"/>
    </source>
</evidence>
<dbReference type="PANTHER" id="PTHR45783:SF3">
    <property type="entry name" value="KINESIN LIGHT CHAIN"/>
    <property type="match status" value="1"/>
</dbReference>
<keyword evidence="4" id="KW-0493">Microtubule</keyword>
<evidence type="ECO:0000313" key="12">
    <source>
        <dbReference type="EMBL" id="MBF0887352.1"/>
    </source>
</evidence>
<comment type="caution">
    <text evidence="12">The sequence shown here is derived from an EMBL/GenBank/DDBJ whole genome shotgun (WGS) entry which is preliminary data.</text>
</comment>
<accession>A0ABR9YS63</accession>
<dbReference type="RefSeq" id="WP_194261301.1">
    <property type="nucleotide sequence ID" value="NZ_JABCQH010000001.1"/>
</dbReference>
<dbReference type="Gene3D" id="1.25.40.10">
    <property type="entry name" value="Tetratricopeptide repeat domain"/>
    <property type="match status" value="5"/>
</dbReference>
<dbReference type="EMBL" id="JABCQH010000001">
    <property type="protein sequence ID" value="MBF0887352.1"/>
    <property type="molecule type" value="Genomic_DNA"/>
</dbReference>
<dbReference type="Pfam" id="PF13424">
    <property type="entry name" value="TPR_12"/>
    <property type="match status" value="7"/>
</dbReference>
<evidence type="ECO:0000256" key="7">
    <source>
        <dbReference type="ARBA" id="ARBA00023054"/>
    </source>
</evidence>
<keyword evidence="6 10" id="KW-0802">TPR repeat</keyword>
<evidence type="ECO:0000256" key="10">
    <source>
        <dbReference type="PROSITE-ProRule" id="PRU00339"/>
    </source>
</evidence>
<evidence type="ECO:0000256" key="5">
    <source>
        <dbReference type="ARBA" id="ARBA00022737"/>
    </source>
</evidence>
<keyword evidence="5" id="KW-0677">Repeat</keyword>
<dbReference type="SUPFAM" id="SSF48452">
    <property type="entry name" value="TPR-like"/>
    <property type="match status" value="2"/>
</dbReference>
<gene>
    <name evidence="12" type="ORF">HKD19_02170</name>
</gene>
<evidence type="ECO:0000256" key="8">
    <source>
        <dbReference type="ARBA" id="ARBA00023175"/>
    </source>
</evidence>
<feature type="domain" description="DUF4062" evidence="11">
    <location>
        <begin position="12"/>
        <end position="134"/>
    </location>
</feature>
<organism evidence="12 13">
    <name type="scientific">Gluconobacter cadivus</name>
    <dbReference type="NCBI Taxonomy" id="2728101"/>
    <lineage>
        <taxon>Bacteria</taxon>
        <taxon>Pseudomonadati</taxon>
        <taxon>Pseudomonadota</taxon>
        <taxon>Alphaproteobacteria</taxon>
        <taxon>Acetobacterales</taxon>
        <taxon>Acetobacteraceae</taxon>
        <taxon>Gluconobacter</taxon>
    </lineage>
</organism>
<dbReference type="PRINTS" id="PR00381">
    <property type="entry name" value="KINESINLIGHT"/>
</dbReference>
<keyword evidence="8" id="KW-0505">Motor protein</keyword>
<evidence type="ECO:0000259" key="11">
    <source>
        <dbReference type="Pfam" id="PF13271"/>
    </source>
</evidence>
<dbReference type="Pfam" id="PF13271">
    <property type="entry name" value="DUF4062"/>
    <property type="match status" value="1"/>
</dbReference>
<evidence type="ECO:0000256" key="3">
    <source>
        <dbReference type="ARBA" id="ARBA00022490"/>
    </source>
</evidence>
<keyword evidence="13" id="KW-1185">Reference proteome</keyword>
<feature type="repeat" description="TPR" evidence="10">
    <location>
        <begin position="766"/>
        <end position="799"/>
    </location>
</feature>
<dbReference type="SMART" id="SM00028">
    <property type="entry name" value="TPR"/>
    <property type="match status" value="16"/>
</dbReference>
<dbReference type="SUPFAM" id="SSF52540">
    <property type="entry name" value="P-loop containing nucleoside triphosphate hydrolases"/>
    <property type="match status" value="1"/>
</dbReference>
<evidence type="ECO:0000256" key="4">
    <source>
        <dbReference type="ARBA" id="ARBA00022701"/>
    </source>
</evidence>
<dbReference type="PANTHER" id="PTHR45783">
    <property type="entry name" value="KINESIN LIGHT CHAIN"/>
    <property type="match status" value="1"/>
</dbReference>
<dbReference type="InterPro" id="IPR002151">
    <property type="entry name" value="Kinesin_light"/>
</dbReference>
<keyword evidence="3" id="KW-0963">Cytoplasm</keyword>
<keyword evidence="7" id="KW-0175">Coiled coil</keyword>
<proteinExistence type="inferred from homology"/>
<dbReference type="Pfam" id="PF13374">
    <property type="entry name" value="TPR_10"/>
    <property type="match status" value="2"/>
</dbReference>
<evidence type="ECO:0000256" key="1">
    <source>
        <dbReference type="ARBA" id="ARBA00004245"/>
    </source>
</evidence>
<dbReference type="InterPro" id="IPR027417">
    <property type="entry name" value="P-loop_NTPase"/>
</dbReference>
<dbReference type="InterPro" id="IPR019734">
    <property type="entry name" value="TPR_rpt"/>
</dbReference>
<dbReference type="InterPro" id="IPR025139">
    <property type="entry name" value="DUF4062"/>
</dbReference>
<reference evidence="12" key="2">
    <citation type="submission" date="2020-11" db="EMBL/GenBank/DDBJ databases">
        <title>Description of novel Gluconobacter species.</title>
        <authorList>
            <person name="Cleenwerck I."/>
            <person name="Cnockaert M."/>
            <person name="Borremans W."/>
            <person name="Wieme A.D."/>
            <person name="De Vuyst L."/>
            <person name="Vandamme P."/>
        </authorList>
    </citation>
    <scope>NUCLEOTIDE SEQUENCE</scope>
    <source>
        <strain evidence="12">LMG 1745</strain>
    </source>
</reference>
<dbReference type="InterPro" id="IPR011990">
    <property type="entry name" value="TPR-like_helical_dom_sf"/>
</dbReference>
<evidence type="ECO:0000256" key="9">
    <source>
        <dbReference type="ARBA" id="ARBA00023212"/>
    </source>
</evidence>
<name>A0ABR9YS63_9PROT</name>
<keyword evidence="9" id="KW-0206">Cytoskeleton</keyword>